<accession>A0A2A2SIS9</accession>
<reference evidence="3" key="1">
    <citation type="submission" date="2017-09" db="EMBL/GenBank/DDBJ databases">
        <authorList>
            <person name="Feng G."/>
            <person name="Zhu H."/>
        </authorList>
    </citation>
    <scope>NUCLEOTIDE SEQUENCE [LARGE SCALE GENOMIC DNA]</scope>
    <source>
        <strain evidence="3">1PNM-20</strain>
    </source>
</reference>
<protein>
    <submittedName>
        <fullName evidence="2">Uncharacterized protein</fullName>
    </submittedName>
</protein>
<dbReference type="Gene3D" id="2.60.120.200">
    <property type="match status" value="1"/>
</dbReference>
<feature type="compositionally biased region" description="Basic and acidic residues" evidence="1">
    <location>
        <begin position="24"/>
        <end position="42"/>
    </location>
</feature>
<feature type="compositionally biased region" description="Gly residues" evidence="1">
    <location>
        <begin position="1"/>
        <end position="11"/>
    </location>
</feature>
<feature type="region of interest" description="Disordered" evidence="1">
    <location>
        <begin position="1"/>
        <end position="74"/>
    </location>
</feature>
<keyword evidence="3" id="KW-1185">Reference proteome</keyword>
<evidence type="ECO:0000313" key="2">
    <source>
        <dbReference type="EMBL" id="PAX09194.1"/>
    </source>
</evidence>
<name>A0A2A2SIS9_9SPHN</name>
<gene>
    <name evidence="2" type="ORF">CKY28_07125</name>
</gene>
<dbReference type="EMBL" id="NSLI01000002">
    <property type="protein sequence ID" value="PAX09194.1"/>
    <property type="molecule type" value="Genomic_DNA"/>
</dbReference>
<evidence type="ECO:0000256" key="1">
    <source>
        <dbReference type="SAM" id="MobiDB-lite"/>
    </source>
</evidence>
<dbReference type="Proteomes" id="UP000218151">
    <property type="component" value="Unassembled WGS sequence"/>
</dbReference>
<feature type="compositionally biased region" description="Low complexity" evidence="1">
    <location>
        <begin position="133"/>
        <end position="152"/>
    </location>
</feature>
<feature type="region of interest" description="Disordered" evidence="1">
    <location>
        <begin position="89"/>
        <end position="199"/>
    </location>
</feature>
<dbReference type="AlphaFoldDB" id="A0A2A2SIS9"/>
<proteinExistence type="predicted"/>
<dbReference type="InterPro" id="IPR025975">
    <property type="entry name" value="Polysacc_lyase"/>
</dbReference>
<comment type="caution">
    <text evidence="2">The sequence shown here is derived from an EMBL/GenBank/DDBJ whole genome shotgun (WGS) entry which is preliminary data.</text>
</comment>
<sequence length="513" mass="55248">MDDGAGHGGRCGEPQRTVHASPLRHGEHARPDRRRDGRRGADPARGTMGEGGDRAPAAGRRQPGARRLRRELSGGGRAVCRALSGLLRRPDDARGGLGHDPAGRTARARQAAPRRLHRSDRVHADRRRDLPRRQGQGVQLRGGRAGARLRLPLDQRAPLARGGREDGRAERLESRLSSPVDQLRPGLREPGTPDDHVARPRRNAMNWSAKHLCPAVLASASLLLAAAADARVIRRYSWQSGTAIDPTTWALNNIVNTLPANTKPTKSTAGMITPWISGKERYRSTGKAVAVSINTGSPADGAGLQKIFYQLIGGTNGDSPQVLAGTTKFTGFAVKFDTGWQLANGSNPNDPPGTGIYQNWQGSGWPALQLRTDESNGVIRMYLLMGNDQMRGSGGFTNKGGFSTSNPQLAYLTDASGAPLTFTRGEWYKIVVSVKFDPFGNTGRVQAWVNDAQAANWTGKVGYTPSSYSSTAVPGTTDGTSVEVGIYQTDTDTNHKLFIDELRYADTFAEAQP</sequence>
<organism evidence="2 3">
    <name type="scientific">Sphingomonas lenta</name>
    <dbReference type="NCBI Taxonomy" id="1141887"/>
    <lineage>
        <taxon>Bacteria</taxon>
        <taxon>Pseudomonadati</taxon>
        <taxon>Pseudomonadota</taxon>
        <taxon>Alphaproteobacteria</taxon>
        <taxon>Sphingomonadales</taxon>
        <taxon>Sphingomonadaceae</taxon>
        <taxon>Sphingomonas</taxon>
    </lineage>
</organism>
<feature type="compositionally biased region" description="Basic and acidic residues" evidence="1">
    <location>
        <begin position="162"/>
        <end position="174"/>
    </location>
</feature>
<feature type="compositionally biased region" description="Basic and acidic residues" evidence="1">
    <location>
        <begin position="119"/>
        <end position="132"/>
    </location>
</feature>
<dbReference type="Pfam" id="PF14099">
    <property type="entry name" value="Polysacc_lyase"/>
    <property type="match status" value="1"/>
</dbReference>
<evidence type="ECO:0000313" key="3">
    <source>
        <dbReference type="Proteomes" id="UP000218151"/>
    </source>
</evidence>